<keyword evidence="4" id="KW-0808">Transferase</keyword>
<keyword evidence="5" id="KW-0598">Phosphotransferase system</keyword>
<dbReference type="GeneID" id="64196937"/>
<dbReference type="Gene3D" id="3.40.50.2300">
    <property type="match status" value="1"/>
</dbReference>
<dbReference type="GO" id="GO:0009401">
    <property type="term" value="P:phosphoenolpyruvate-dependent sugar phosphotransferase system"/>
    <property type="evidence" value="ECO:0007669"/>
    <property type="project" value="UniProtKB-KW"/>
</dbReference>
<dbReference type="GO" id="GO:0016301">
    <property type="term" value="F:kinase activity"/>
    <property type="evidence" value="ECO:0007669"/>
    <property type="project" value="UniProtKB-KW"/>
</dbReference>
<name>A0A3E3E9S5_9FIRM</name>
<evidence type="ECO:0000256" key="3">
    <source>
        <dbReference type="ARBA" id="ARBA00022597"/>
    </source>
</evidence>
<organism evidence="10 11">
    <name type="scientific">Thomasclavelia ramosa</name>
    <dbReference type="NCBI Taxonomy" id="1547"/>
    <lineage>
        <taxon>Bacteria</taxon>
        <taxon>Bacillati</taxon>
        <taxon>Bacillota</taxon>
        <taxon>Erysipelotrichia</taxon>
        <taxon>Erysipelotrichales</taxon>
        <taxon>Coprobacillaceae</taxon>
        <taxon>Thomasclavelia</taxon>
    </lineage>
</organism>
<keyword evidence="1" id="KW-0813">Transport</keyword>
<dbReference type="GO" id="GO:0008982">
    <property type="term" value="F:protein-N(PI)-phosphohistidine-sugar phosphotransferase activity"/>
    <property type="evidence" value="ECO:0007669"/>
    <property type="project" value="InterPro"/>
</dbReference>
<evidence type="ECO:0000256" key="1">
    <source>
        <dbReference type="ARBA" id="ARBA00022448"/>
    </source>
</evidence>
<evidence type="ECO:0000313" key="11">
    <source>
        <dbReference type="Proteomes" id="UP000261032"/>
    </source>
</evidence>
<dbReference type="EMBL" id="QUSL01000030">
    <property type="protein sequence ID" value="RGD80673.1"/>
    <property type="molecule type" value="Genomic_DNA"/>
</dbReference>
<gene>
    <name evidence="10" type="ORF">DXB93_15070</name>
    <name evidence="9" type="ORF">PM738_10035</name>
</gene>
<keyword evidence="3" id="KW-0762">Sugar transport</keyword>
<sequence length="100" mass="11684">MKRIYIFCAQGVSTSILVNCMKRYISQEGYNYEVYAYPILKINELGKYADYIFIAPQIKHDLYRVKELLPEKPIEVIDPFVYGQMNGQELVVQIVEKLGK</sequence>
<keyword evidence="6" id="KW-0418">Kinase</keyword>
<dbReference type="AlphaFoldDB" id="A0A3E3E9S5"/>
<dbReference type="Pfam" id="PF02302">
    <property type="entry name" value="PTS_IIB"/>
    <property type="match status" value="1"/>
</dbReference>
<proteinExistence type="predicted"/>
<evidence type="ECO:0000256" key="6">
    <source>
        <dbReference type="ARBA" id="ARBA00022777"/>
    </source>
</evidence>
<dbReference type="SUPFAM" id="SSF52794">
    <property type="entry name" value="PTS system IIB component-like"/>
    <property type="match status" value="1"/>
</dbReference>
<dbReference type="PANTHER" id="PTHR34581">
    <property type="entry name" value="PTS SYSTEM N,N'-DIACETYLCHITOBIOSE-SPECIFIC EIIB COMPONENT"/>
    <property type="match status" value="1"/>
</dbReference>
<evidence type="ECO:0000256" key="7">
    <source>
        <dbReference type="PROSITE-ProRule" id="PRU00423"/>
    </source>
</evidence>
<comment type="caution">
    <text evidence="10">The sequence shown here is derived from an EMBL/GenBank/DDBJ whole genome shotgun (WGS) entry which is preliminary data.</text>
</comment>
<evidence type="ECO:0000313" key="9">
    <source>
        <dbReference type="EMBL" id="MDB7084140.1"/>
    </source>
</evidence>
<dbReference type="InterPro" id="IPR036095">
    <property type="entry name" value="PTS_EIIB-like_sf"/>
</dbReference>
<dbReference type="InterPro" id="IPR003501">
    <property type="entry name" value="PTS_EIIB_2/3"/>
</dbReference>
<dbReference type="Proteomes" id="UP001211987">
    <property type="component" value="Unassembled WGS sequence"/>
</dbReference>
<evidence type="ECO:0000259" key="8">
    <source>
        <dbReference type="PROSITE" id="PS51100"/>
    </source>
</evidence>
<dbReference type="InterPro" id="IPR013012">
    <property type="entry name" value="PTS_EIIB_3"/>
</dbReference>
<feature type="domain" description="PTS EIIB type-3" evidence="8">
    <location>
        <begin position="1"/>
        <end position="100"/>
    </location>
</feature>
<dbReference type="PANTHER" id="PTHR34581:SF2">
    <property type="entry name" value="PTS SYSTEM N,N'-DIACETYLCHITOBIOSE-SPECIFIC EIIB COMPONENT"/>
    <property type="match status" value="1"/>
</dbReference>
<keyword evidence="2" id="KW-0597">Phosphoprotein</keyword>
<feature type="modified residue" description="Phosphocysteine; by EIIA" evidence="7">
    <location>
        <position position="8"/>
    </location>
</feature>
<evidence type="ECO:0000256" key="5">
    <source>
        <dbReference type="ARBA" id="ARBA00022683"/>
    </source>
</evidence>
<accession>A0A3E3E9S5</accession>
<evidence type="ECO:0000313" key="10">
    <source>
        <dbReference type="EMBL" id="RGD80673.1"/>
    </source>
</evidence>
<evidence type="ECO:0000256" key="4">
    <source>
        <dbReference type="ARBA" id="ARBA00022679"/>
    </source>
</evidence>
<dbReference type="EMBL" id="JAQLKE010000014">
    <property type="protein sequence ID" value="MDB7084140.1"/>
    <property type="molecule type" value="Genomic_DNA"/>
</dbReference>
<dbReference type="Proteomes" id="UP000261032">
    <property type="component" value="Unassembled WGS sequence"/>
</dbReference>
<reference evidence="10 11" key="1">
    <citation type="submission" date="2018-08" db="EMBL/GenBank/DDBJ databases">
        <title>A genome reference for cultivated species of the human gut microbiota.</title>
        <authorList>
            <person name="Zou Y."/>
            <person name="Xue W."/>
            <person name="Luo G."/>
        </authorList>
    </citation>
    <scope>NUCLEOTIDE SEQUENCE [LARGE SCALE GENOMIC DNA]</scope>
    <source>
        <strain evidence="10 11">OM06-4</strain>
    </source>
</reference>
<evidence type="ECO:0000256" key="2">
    <source>
        <dbReference type="ARBA" id="ARBA00022553"/>
    </source>
</evidence>
<dbReference type="PROSITE" id="PS51100">
    <property type="entry name" value="PTS_EIIB_TYPE_3"/>
    <property type="match status" value="1"/>
</dbReference>
<dbReference type="InterPro" id="IPR051819">
    <property type="entry name" value="PTS_sugar-specific_EIIB"/>
</dbReference>
<protein>
    <recommendedName>
        <fullName evidence="8">PTS EIIB type-3 domain-containing protein</fullName>
    </recommendedName>
</protein>
<reference evidence="9" key="2">
    <citation type="submission" date="2023-01" db="EMBL/GenBank/DDBJ databases">
        <title>Human gut microbiome strain richness.</title>
        <authorList>
            <person name="Chen-Liaw A."/>
        </authorList>
    </citation>
    <scope>NUCLEOTIDE SEQUENCE</scope>
    <source>
        <strain evidence="9">1001217st2_G6_1001217B_191108</strain>
    </source>
</reference>
<dbReference type="RefSeq" id="WP_003538933.1">
    <property type="nucleotide sequence ID" value="NZ_AP031443.1"/>
</dbReference>